<dbReference type="InterPro" id="IPR004843">
    <property type="entry name" value="Calcineurin-like_PHP"/>
</dbReference>
<feature type="domain" description="Calcineurin-like phosphoesterase" evidence="1">
    <location>
        <begin position="69"/>
        <end position="255"/>
    </location>
</feature>
<accession>A0A1C3JJW5</accession>
<reference evidence="3" key="1">
    <citation type="submission" date="2016-06" db="EMBL/GenBank/DDBJ databases">
        <authorList>
            <person name="Rodrigo-Torres L."/>
            <person name="Arahal D.R."/>
        </authorList>
    </citation>
    <scope>NUCLEOTIDE SEQUENCE [LARGE SCALE GENOMIC DNA]</scope>
    <source>
        <strain evidence="3">CECT 7224</strain>
    </source>
</reference>
<protein>
    <recommendedName>
        <fullName evidence="1">Calcineurin-like phosphoesterase domain-containing protein</fullName>
    </recommendedName>
</protein>
<proteinExistence type="predicted"/>
<evidence type="ECO:0000313" key="2">
    <source>
        <dbReference type="EMBL" id="SBT15471.1"/>
    </source>
</evidence>
<keyword evidence="3" id="KW-1185">Reference proteome</keyword>
<dbReference type="GO" id="GO:0016787">
    <property type="term" value="F:hydrolase activity"/>
    <property type="evidence" value="ECO:0007669"/>
    <property type="project" value="InterPro"/>
</dbReference>
<dbReference type="CDD" id="cd00838">
    <property type="entry name" value="MPP_superfamily"/>
    <property type="match status" value="1"/>
</dbReference>
<evidence type="ECO:0000313" key="3">
    <source>
        <dbReference type="Proteomes" id="UP000092819"/>
    </source>
</evidence>
<evidence type="ECO:0000259" key="1">
    <source>
        <dbReference type="Pfam" id="PF00149"/>
    </source>
</evidence>
<dbReference type="InterPro" id="IPR029052">
    <property type="entry name" value="Metallo-depent_PP-like"/>
</dbReference>
<dbReference type="Gene3D" id="3.60.21.10">
    <property type="match status" value="1"/>
</dbReference>
<gene>
    <name evidence="2" type="ORF">VCE7224_04260</name>
</gene>
<organism evidence="2 3">
    <name type="scientific">Vibrio celticus</name>
    <dbReference type="NCBI Taxonomy" id="446372"/>
    <lineage>
        <taxon>Bacteria</taxon>
        <taxon>Pseudomonadati</taxon>
        <taxon>Pseudomonadota</taxon>
        <taxon>Gammaproteobacteria</taxon>
        <taxon>Vibrionales</taxon>
        <taxon>Vibrionaceae</taxon>
        <taxon>Vibrio</taxon>
    </lineage>
</organism>
<name>A0A1C3JJW5_9VIBR</name>
<dbReference type="SUPFAM" id="SSF56300">
    <property type="entry name" value="Metallo-dependent phosphatases"/>
    <property type="match status" value="1"/>
</dbReference>
<dbReference type="Proteomes" id="UP000092819">
    <property type="component" value="Unassembled WGS sequence"/>
</dbReference>
<dbReference type="AlphaFoldDB" id="A0A1C3JJW5"/>
<dbReference type="Pfam" id="PF00149">
    <property type="entry name" value="Metallophos"/>
    <property type="match status" value="1"/>
</dbReference>
<dbReference type="EMBL" id="FLQZ01000131">
    <property type="protein sequence ID" value="SBT15471.1"/>
    <property type="molecule type" value="Genomic_DNA"/>
</dbReference>
<sequence length="664" mass="75683">MKYFIFIILLLDFYIVNFIVKKLLLPLLIAGVLTGCNSNSNSPSTSIPQPQLKVGILPDTQADGVLVAEHAMRAVLDKHLENNVDVVIAVGDLVDKGTKTEFESWTSIAREYQAKGIEFLPLMGNHEESFSFTIDWIDYMSEFIPEDAVHQPKKEWVNYYVKRDNALLIQISYWELAFAFEWIKQVVNEHRDDVEHVFISSHDGLVGAKYGQTRELIVEGNKSDVRGQMLEESWDEIREFFFQNDVIWNQGHEHLYQRSTINAPEYLIPQGSTPTGGNYRLPIYTQVIAGNASYKGYDFRYGERDFVQNIIQMKMGTLDNDTSYHLDVNAAQYSIDGNRIRYESFAAPHTVETNEQGPQELQNPDWIMIDMFDRTTNRCEKIVDATTIAAKIETGDARPDGHDYSFRTAPCIDSNQLYARILGGENQLYNRIQNVERTMGWNKDKRAEDPSAFWARAHNYLYQGHAAWSPNFNAKERVLQDGSNENNFIIPVTSMDMKKHVTLSWDHQTSSDMLSDILVISGMTTHTGTYQNANGGELDIEVDDGVKTAENDWEKPVELNLPSHATKEWDITKQAAVSYAIEFDLPELESLDSVALHIKLADQWQAMSSAECIINEAYDESFLEALTMSDTGCNSDDYIVGYDEDKHAFWAVLHDDAELVLMKQ</sequence>